<dbReference type="AlphaFoldDB" id="A0A699SQL4"/>
<feature type="non-terminal residue" evidence="1">
    <location>
        <position position="1"/>
    </location>
</feature>
<gene>
    <name evidence="1" type="ORF">Tci_871809</name>
</gene>
<protein>
    <recommendedName>
        <fullName evidence="2">Reverse transcriptase domain-containing protein</fullName>
    </recommendedName>
</protein>
<dbReference type="EMBL" id="BKCJ011181069">
    <property type="protein sequence ID" value="GFC99839.1"/>
    <property type="molecule type" value="Genomic_DNA"/>
</dbReference>
<reference evidence="1" key="1">
    <citation type="journal article" date="2019" name="Sci. Rep.">
        <title>Draft genome of Tanacetum cinerariifolium, the natural source of mosquito coil.</title>
        <authorList>
            <person name="Yamashiro T."/>
            <person name="Shiraishi A."/>
            <person name="Satake H."/>
            <person name="Nakayama K."/>
        </authorList>
    </citation>
    <scope>NUCLEOTIDE SEQUENCE</scope>
</reference>
<accession>A0A699SQL4</accession>
<proteinExistence type="predicted"/>
<evidence type="ECO:0008006" key="2">
    <source>
        <dbReference type="Google" id="ProtNLM"/>
    </source>
</evidence>
<organism evidence="1">
    <name type="scientific">Tanacetum cinerariifolium</name>
    <name type="common">Dalmatian daisy</name>
    <name type="synonym">Chrysanthemum cinerariifolium</name>
    <dbReference type="NCBI Taxonomy" id="118510"/>
    <lineage>
        <taxon>Eukaryota</taxon>
        <taxon>Viridiplantae</taxon>
        <taxon>Streptophyta</taxon>
        <taxon>Embryophyta</taxon>
        <taxon>Tracheophyta</taxon>
        <taxon>Spermatophyta</taxon>
        <taxon>Magnoliopsida</taxon>
        <taxon>eudicotyledons</taxon>
        <taxon>Gunneridae</taxon>
        <taxon>Pentapetalae</taxon>
        <taxon>asterids</taxon>
        <taxon>campanulids</taxon>
        <taxon>Asterales</taxon>
        <taxon>Asteraceae</taxon>
        <taxon>Asteroideae</taxon>
        <taxon>Anthemideae</taxon>
        <taxon>Anthemidinae</taxon>
        <taxon>Tanacetum</taxon>
    </lineage>
</organism>
<comment type="caution">
    <text evidence="1">The sequence shown here is derived from an EMBL/GenBank/DDBJ whole genome shotgun (WGS) entry which is preliminary data.</text>
</comment>
<name>A0A699SQL4_TANCI</name>
<sequence length="155" mass="18049">LSWNHPTFYNNDEEHSIQYKEYLENSSNAITTILPSKEPEYSLSIGYEHLNTILKTKSDEVIKSSVKNLVQILSEYEVTFDNESECDVPIKDESSPIFTTFSNPTFDYNDDFTSSDDELLFKEDVPMENFKIYSNPLFDDEEINSNKIDPHYFNA</sequence>
<evidence type="ECO:0000313" key="1">
    <source>
        <dbReference type="EMBL" id="GFC99839.1"/>
    </source>
</evidence>